<reference evidence="9 10" key="1">
    <citation type="journal article" date="2012" name="Environ. Microbiol.">
        <title>The genome sequence of Desulfatibacillum alkenivorans AK-01: a blueprint for anaerobic alkane oxidation.</title>
        <authorList>
            <person name="Callaghan A.V."/>
            <person name="Morris B.E."/>
            <person name="Pereira I.A."/>
            <person name="McInerney M.J."/>
            <person name="Austin R.N."/>
            <person name="Groves J.T."/>
            <person name="Kukor J.J."/>
            <person name="Suflita J.M."/>
            <person name="Young L.Y."/>
            <person name="Zylstra G.J."/>
            <person name="Wawrik B."/>
        </authorList>
    </citation>
    <scope>NUCLEOTIDE SEQUENCE [LARGE SCALE GENOMIC DNA]</scope>
    <source>
        <strain evidence="9 10">AK-01</strain>
    </source>
</reference>
<keyword evidence="5" id="KW-1133">Transmembrane helix</keyword>
<dbReference type="KEGG" id="dal:Dalk_4185"/>
<dbReference type="EMBL" id="CP001322">
    <property type="protein sequence ID" value="ACL05867.1"/>
    <property type="molecule type" value="Genomic_DNA"/>
</dbReference>
<evidence type="ECO:0000256" key="7">
    <source>
        <dbReference type="ARBA" id="ARBA00023136"/>
    </source>
</evidence>
<dbReference type="InterPro" id="IPR003369">
    <property type="entry name" value="TatA/B/E"/>
</dbReference>
<dbReference type="AlphaFoldDB" id="B8FMZ7"/>
<name>B8FMZ7_DESAL</name>
<evidence type="ECO:0000256" key="6">
    <source>
        <dbReference type="ARBA" id="ARBA00023010"/>
    </source>
</evidence>
<dbReference type="PANTHER" id="PTHR33162:SF1">
    <property type="entry name" value="SEC-INDEPENDENT PROTEIN TRANSLOCASE PROTEIN TATA, CHLOROPLASTIC"/>
    <property type="match status" value="1"/>
</dbReference>
<sequence length="149" mass="16099">MFGIGMQELVVILLVALIFIGPKKLPEIAQALGKGFAEFRKATQDIKDSLDIDNDVSQVKSAFKDMQDEVKGAVSDAKQAPKIWEDPPSAKQAPEPEPDKVLASEPAEDPYSKAQAQANAEAQTETEAETDADDDTEKKPQTAEDAPES</sequence>
<proteinExistence type="predicted"/>
<accession>B8FMZ7</accession>
<keyword evidence="7" id="KW-0472">Membrane</keyword>
<dbReference type="GO" id="GO:0016020">
    <property type="term" value="C:membrane"/>
    <property type="evidence" value="ECO:0007669"/>
    <property type="project" value="UniProtKB-SubCell"/>
</dbReference>
<keyword evidence="2" id="KW-0813">Transport</keyword>
<evidence type="ECO:0000313" key="10">
    <source>
        <dbReference type="Proteomes" id="UP000000739"/>
    </source>
</evidence>
<evidence type="ECO:0000256" key="1">
    <source>
        <dbReference type="ARBA" id="ARBA00004167"/>
    </source>
</evidence>
<dbReference type="Pfam" id="PF02416">
    <property type="entry name" value="TatA_B_E"/>
    <property type="match status" value="1"/>
</dbReference>
<evidence type="ECO:0000256" key="3">
    <source>
        <dbReference type="ARBA" id="ARBA00022692"/>
    </source>
</evidence>
<dbReference type="eggNOG" id="COG1826">
    <property type="taxonomic scope" value="Bacteria"/>
</dbReference>
<keyword evidence="3" id="KW-0812">Transmembrane</keyword>
<keyword evidence="6" id="KW-0811">Translocation</keyword>
<evidence type="ECO:0000256" key="5">
    <source>
        <dbReference type="ARBA" id="ARBA00022989"/>
    </source>
</evidence>
<evidence type="ECO:0000256" key="8">
    <source>
        <dbReference type="SAM" id="MobiDB-lite"/>
    </source>
</evidence>
<comment type="subcellular location">
    <subcellularLocation>
        <location evidence="1">Membrane</location>
        <topology evidence="1">Single-pass membrane protein</topology>
    </subcellularLocation>
</comment>
<dbReference type="Proteomes" id="UP000000739">
    <property type="component" value="Chromosome"/>
</dbReference>
<feature type="region of interest" description="Disordered" evidence="8">
    <location>
        <begin position="67"/>
        <end position="149"/>
    </location>
</feature>
<evidence type="ECO:0000256" key="4">
    <source>
        <dbReference type="ARBA" id="ARBA00022927"/>
    </source>
</evidence>
<evidence type="ECO:0000313" key="9">
    <source>
        <dbReference type="EMBL" id="ACL05867.1"/>
    </source>
</evidence>
<protein>
    <submittedName>
        <fullName evidence="9">Sec-independent protein translocase protein TatB</fullName>
    </submittedName>
</protein>
<dbReference type="HOGENOM" id="CLU_086034_0_4_7"/>
<dbReference type="RefSeq" id="WP_015948914.1">
    <property type="nucleotide sequence ID" value="NC_011768.1"/>
</dbReference>
<dbReference type="GO" id="GO:0015031">
    <property type="term" value="P:protein transport"/>
    <property type="evidence" value="ECO:0007669"/>
    <property type="project" value="UniProtKB-KW"/>
</dbReference>
<gene>
    <name evidence="9" type="ordered locus">Dalk_4185</name>
</gene>
<dbReference type="PANTHER" id="PTHR33162">
    <property type="entry name" value="SEC-INDEPENDENT PROTEIN TRANSLOCASE PROTEIN TATA, CHLOROPLASTIC"/>
    <property type="match status" value="1"/>
</dbReference>
<feature type="compositionally biased region" description="Low complexity" evidence="8">
    <location>
        <begin position="114"/>
        <end position="123"/>
    </location>
</feature>
<keyword evidence="10" id="KW-1185">Reference proteome</keyword>
<dbReference type="PRINTS" id="PR01506">
    <property type="entry name" value="TATBPROTEIN"/>
</dbReference>
<evidence type="ECO:0000256" key="2">
    <source>
        <dbReference type="ARBA" id="ARBA00022448"/>
    </source>
</evidence>
<keyword evidence="4" id="KW-0653">Protein transport</keyword>
<dbReference type="Gene3D" id="1.20.5.3310">
    <property type="match status" value="1"/>
</dbReference>
<organism evidence="9 10">
    <name type="scientific">Desulfatibacillum aliphaticivorans</name>
    <dbReference type="NCBI Taxonomy" id="218208"/>
    <lineage>
        <taxon>Bacteria</taxon>
        <taxon>Pseudomonadati</taxon>
        <taxon>Thermodesulfobacteriota</taxon>
        <taxon>Desulfobacteria</taxon>
        <taxon>Desulfobacterales</taxon>
        <taxon>Desulfatibacillaceae</taxon>
        <taxon>Desulfatibacillum</taxon>
    </lineage>
</organism>
<feature type="compositionally biased region" description="Acidic residues" evidence="8">
    <location>
        <begin position="124"/>
        <end position="135"/>
    </location>
</feature>